<comment type="caution">
    <text evidence="3">The sequence shown here is derived from an EMBL/GenBank/DDBJ whole genome shotgun (WGS) entry which is preliminary data.</text>
</comment>
<dbReference type="InterPro" id="IPR000297">
    <property type="entry name" value="PPIase_PpiC"/>
</dbReference>
<gene>
    <name evidence="3" type="ORF">UT06_C0011G0081</name>
</gene>
<dbReference type="InterPro" id="IPR046357">
    <property type="entry name" value="PPIase_dom_sf"/>
</dbReference>
<dbReference type="Proteomes" id="UP000034710">
    <property type="component" value="Unassembled WGS sequence"/>
</dbReference>
<dbReference type="GO" id="GO:0003755">
    <property type="term" value="F:peptidyl-prolyl cis-trans isomerase activity"/>
    <property type="evidence" value="ECO:0007669"/>
    <property type="project" value="UniProtKB-KW"/>
</dbReference>
<reference evidence="3 4" key="1">
    <citation type="journal article" date="2015" name="Nature">
        <title>rRNA introns, odd ribosomes, and small enigmatic genomes across a large radiation of phyla.</title>
        <authorList>
            <person name="Brown C.T."/>
            <person name="Hug L.A."/>
            <person name="Thomas B.C."/>
            <person name="Sharon I."/>
            <person name="Castelle C.J."/>
            <person name="Singh A."/>
            <person name="Wilkins M.J."/>
            <person name="Williams K.H."/>
            <person name="Banfield J.F."/>
        </authorList>
    </citation>
    <scope>NUCLEOTIDE SEQUENCE [LARGE SCALE GENOMIC DNA]</scope>
</reference>
<dbReference type="PANTHER" id="PTHR47245:SF2">
    <property type="entry name" value="PEPTIDYL-PROLYL CIS-TRANS ISOMERASE HP_0175-RELATED"/>
    <property type="match status" value="1"/>
</dbReference>
<dbReference type="PANTHER" id="PTHR47245">
    <property type="entry name" value="PEPTIDYLPROLYL ISOMERASE"/>
    <property type="match status" value="1"/>
</dbReference>
<organism evidence="3 4">
    <name type="scientific">Candidatus Woesebacteria bacterium GW2011_GWA1_38_8</name>
    <dbReference type="NCBI Taxonomy" id="1618547"/>
    <lineage>
        <taxon>Bacteria</taxon>
        <taxon>Candidatus Woeseibacteriota</taxon>
    </lineage>
</organism>
<dbReference type="AlphaFoldDB" id="A0A0G0KZF7"/>
<evidence type="ECO:0000313" key="3">
    <source>
        <dbReference type="EMBL" id="KKQ84092.1"/>
    </source>
</evidence>
<name>A0A0G0KZF7_9BACT</name>
<keyword evidence="1 3" id="KW-0413">Isomerase</keyword>
<sequence>MPKKVQASHILVKTESEANVIYFDVTHGASFEKTAMEKSLCPSKKRGGDLGWFGRGQMVKEFENAAFSMEKGQISRPVKTQFGWHIIKLTDIQ</sequence>
<dbReference type="SUPFAM" id="SSF54534">
    <property type="entry name" value="FKBP-like"/>
    <property type="match status" value="1"/>
</dbReference>
<dbReference type="InterPro" id="IPR050245">
    <property type="entry name" value="PrsA_foldase"/>
</dbReference>
<evidence type="ECO:0000256" key="1">
    <source>
        <dbReference type="PROSITE-ProRule" id="PRU00278"/>
    </source>
</evidence>
<keyword evidence="1" id="KW-0697">Rotamase</keyword>
<dbReference type="PATRIC" id="fig|1618547.3.peg.451"/>
<protein>
    <submittedName>
        <fullName evidence="3">PpiC-type peptidyl-prolyl cis-trans isomerase</fullName>
    </submittedName>
</protein>
<accession>A0A0G0KZF7</accession>
<feature type="domain" description="PpiC" evidence="2">
    <location>
        <begin position="2"/>
        <end position="91"/>
    </location>
</feature>
<evidence type="ECO:0000259" key="2">
    <source>
        <dbReference type="PROSITE" id="PS50198"/>
    </source>
</evidence>
<dbReference type="EMBL" id="LBVJ01000011">
    <property type="protein sequence ID" value="KKQ84092.1"/>
    <property type="molecule type" value="Genomic_DNA"/>
</dbReference>
<evidence type="ECO:0000313" key="4">
    <source>
        <dbReference type="Proteomes" id="UP000034710"/>
    </source>
</evidence>
<dbReference type="PROSITE" id="PS50198">
    <property type="entry name" value="PPIC_PPIASE_2"/>
    <property type="match status" value="1"/>
</dbReference>
<dbReference type="Pfam" id="PF00639">
    <property type="entry name" value="Rotamase"/>
    <property type="match status" value="1"/>
</dbReference>
<proteinExistence type="predicted"/>
<dbReference type="Gene3D" id="3.10.50.40">
    <property type="match status" value="1"/>
</dbReference>